<evidence type="ECO:0000313" key="1">
    <source>
        <dbReference type="EMBL" id="QHU30571.1"/>
    </source>
</evidence>
<accession>A0A6C0LLJ3</accession>
<proteinExistence type="predicted"/>
<dbReference type="AlphaFoldDB" id="A0A6C0LLJ3"/>
<protein>
    <submittedName>
        <fullName evidence="1">Uncharacterized protein</fullName>
    </submittedName>
</protein>
<reference evidence="1" key="1">
    <citation type="journal article" date="2020" name="Nature">
        <title>Giant virus diversity and host interactions through global metagenomics.</title>
        <authorList>
            <person name="Schulz F."/>
            <person name="Roux S."/>
            <person name="Paez-Espino D."/>
            <person name="Jungbluth S."/>
            <person name="Walsh D.A."/>
            <person name="Denef V.J."/>
            <person name="McMahon K.D."/>
            <person name="Konstantinidis K.T."/>
            <person name="Eloe-Fadrosh E.A."/>
            <person name="Kyrpides N.C."/>
            <person name="Woyke T."/>
        </authorList>
    </citation>
    <scope>NUCLEOTIDE SEQUENCE</scope>
    <source>
        <strain evidence="1">GVMAG-M-3300027833-19</strain>
    </source>
</reference>
<organism evidence="1">
    <name type="scientific">viral metagenome</name>
    <dbReference type="NCBI Taxonomy" id="1070528"/>
    <lineage>
        <taxon>unclassified sequences</taxon>
        <taxon>metagenomes</taxon>
        <taxon>organismal metagenomes</taxon>
    </lineage>
</organism>
<sequence>MPHTDNNRMVINETSNQYRIVLAESLNKMNTKLNPFLMKIDKIEKNIKINNSNQLKILKALNKINKNIETLSVNIQTLNVKQQDIEDRLLTVESKIP</sequence>
<dbReference type="EMBL" id="MN740510">
    <property type="protein sequence ID" value="QHU30571.1"/>
    <property type="molecule type" value="Genomic_DNA"/>
</dbReference>
<name>A0A6C0LLJ3_9ZZZZ</name>